<dbReference type="PANTHER" id="PTHR33112:SF10">
    <property type="entry name" value="TOL"/>
    <property type="match status" value="1"/>
</dbReference>
<proteinExistence type="predicted"/>
<dbReference type="STRING" id="1325735.A0A428S0Y2"/>
<protein>
    <recommendedName>
        <fullName evidence="1">Heterokaryon incompatibility domain-containing protein</fullName>
    </recommendedName>
</protein>
<feature type="domain" description="Heterokaryon incompatibility" evidence="1">
    <location>
        <begin position="58"/>
        <end position="169"/>
    </location>
</feature>
<dbReference type="InterPro" id="IPR010730">
    <property type="entry name" value="HET"/>
</dbReference>
<dbReference type="Pfam" id="PF06985">
    <property type="entry name" value="HET"/>
    <property type="match status" value="1"/>
</dbReference>
<evidence type="ECO:0000313" key="3">
    <source>
        <dbReference type="Proteomes" id="UP000287144"/>
    </source>
</evidence>
<accession>A0A428S0Y2</accession>
<reference evidence="2 3" key="1">
    <citation type="submission" date="2017-06" db="EMBL/GenBank/DDBJ databases">
        <title>Comparative genomic analysis of Ambrosia Fusariam Clade fungi.</title>
        <authorList>
            <person name="Stajich J.E."/>
            <person name="Carrillo J."/>
            <person name="Kijimoto T."/>
            <person name="Eskalen A."/>
            <person name="O'Donnell K."/>
            <person name="Kasson M."/>
        </authorList>
    </citation>
    <scope>NUCLEOTIDE SEQUENCE [LARGE SCALE GENOMIC DNA]</scope>
    <source>
        <strain evidence="2 3">NRRL62579</strain>
    </source>
</reference>
<dbReference type="AlphaFoldDB" id="A0A428S0Y2"/>
<dbReference type="Proteomes" id="UP000287144">
    <property type="component" value="Unassembled WGS sequence"/>
</dbReference>
<evidence type="ECO:0000313" key="2">
    <source>
        <dbReference type="EMBL" id="RSL83472.1"/>
    </source>
</evidence>
<gene>
    <name evidence="2" type="ORF">CEP52_016707</name>
</gene>
<organism evidence="2 3">
    <name type="scientific">Fusarium oligoseptatum</name>
    <dbReference type="NCBI Taxonomy" id="2604345"/>
    <lineage>
        <taxon>Eukaryota</taxon>
        <taxon>Fungi</taxon>
        <taxon>Dikarya</taxon>
        <taxon>Ascomycota</taxon>
        <taxon>Pezizomycotina</taxon>
        <taxon>Sordariomycetes</taxon>
        <taxon>Hypocreomycetidae</taxon>
        <taxon>Hypocreales</taxon>
        <taxon>Nectriaceae</taxon>
        <taxon>Fusarium</taxon>
        <taxon>Fusarium solani species complex</taxon>
    </lineage>
</organism>
<sequence length="444" mass="50253">MASTQELDGRWIHHDFEGNIQNRTTLRSHTAGAFQRKTKRSNFAPPPKNYQDRLQGFSYDELPKTFQDAVRVTRELGKQYLWIDALCIIQGPGGDWESEATTMEDIFACAYCTIAASSASGWGDGFLKSNPGSQYPSMQGIAGGQTCTCSFDKDVDEGSLMKRAWVLQERVLSRRIIHFAATHTYWECGDGVRCEQFKKLTPPFGKQYFILDSAFPTRLTEAGYLRSVDFVRFFFEKYSRSGLTVKSDRDTAILSLVNRMGRAFDTKVSCGIIRCFLGSLLLWKRTDGEMTAPIDYKDKRTVPSWSWMAYSGGIDFFTDGRRELKIPRSADLDLSDDADDDGKALNVKVRQFENCRLEQEGTEHAIFDAAGQVGSLWFDLAGRHEFRHCVVVGMTSDQSKQDHEKTYYVLMVREKQDGGEYERVGVGKVEAAYVSTRCEDGKLL</sequence>
<comment type="caution">
    <text evidence="2">The sequence shown here is derived from an EMBL/GenBank/DDBJ whole genome shotgun (WGS) entry which is preliminary data.</text>
</comment>
<evidence type="ECO:0000259" key="1">
    <source>
        <dbReference type="Pfam" id="PF06985"/>
    </source>
</evidence>
<dbReference type="PANTHER" id="PTHR33112">
    <property type="entry name" value="DOMAIN PROTEIN, PUTATIVE-RELATED"/>
    <property type="match status" value="1"/>
</dbReference>
<dbReference type="EMBL" id="NKCK01000378">
    <property type="protein sequence ID" value="RSL83472.1"/>
    <property type="molecule type" value="Genomic_DNA"/>
</dbReference>
<name>A0A428S0Y2_9HYPO</name>
<keyword evidence="3" id="KW-1185">Reference proteome</keyword>